<sequence length="168" mass="18107">MKPLQDLVPSCNKGSRETEPVGSSSTRAGTTGSAAIHAFGSQSPDGADPKGACWAAQSWNCVKISPTTTFVARSRQTEHSRTFPVAGSPSFLHKFMMFRVLPCNIQSRRPWRHRYTVPTLPPSMRRSSLVSRGLNGAAVDADAMRMVTHTFDEVRAAVAAMGSAADVE</sequence>
<proteinExistence type="predicted"/>
<dbReference type="InParanoid" id="A0A1D6PY41"/>
<reference evidence="2" key="1">
    <citation type="submission" date="2015-12" db="EMBL/GenBank/DDBJ databases">
        <title>Update maize B73 reference genome by single molecule sequencing technologies.</title>
        <authorList>
            <consortium name="Maize Genome Sequencing Project"/>
            <person name="Ware D."/>
        </authorList>
    </citation>
    <scope>NUCLEOTIDE SEQUENCE</scope>
    <source>
        <tissue evidence="2">Seedling</tissue>
    </source>
</reference>
<protein>
    <submittedName>
        <fullName evidence="2">Uncharacterized protein</fullName>
    </submittedName>
</protein>
<feature type="region of interest" description="Disordered" evidence="1">
    <location>
        <begin position="1"/>
        <end position="30"/>
    </location>
</feature>
<accession>A0A1D6PY41</accession>
<evidence type="ECO:0000256" key="1">
    <source>
        <dbReference type="SAM" id="MobiDB-lite"/>
    </source>
</evidence>
<dbReference type="EMBL" id="CM000780">
    <property type="protein sequence ID" value="AQK51370.1"/>
    <property type="molecule type" value="Genomic_DNA"/>
</dbReference>
<evidence type="ECO:0000313" key="2">
    <source>
        <dbReference type="EMBL" id="AQK51370.1"/>
    </source>
</evidence>
<organism evidence="2">
    <name type="scientific">Zea mays</name>
    <name type="common">Maize</name>
    <dbReference type="NCBI Taxonomy" id="4577"/>
    <lineage>
        <taxon>Eukaryota</taxon>
        <taxon>Viridiplantae</taxon>
        <taxon>Streptophyta</taxon>
        <taxon>Embryophyta</taxon>
        <taxon>Tracheophyta</taxon>
        <taxon>Spermatophyta</taxon>
        <taxon>Magnoliopsida</taxon>
        <taxon>Liliopsida</taxon>
        <taxon>Poales</taxon>
        <taxon>Poaceae</taxon>
        <taxon>PACMAD clade</taxon>
        <taxon>Panicoideae</taxon>
        <taxon>Andropogonodae</taxon>
        <taxon>Andropogoneae</taxon>
        <taxon>Tripsacinae</taxon>
        <taxon>Zea</taxon>
    </lineage>
</organism>
<name>A0A1D6PY41_MAIZE</name>
<gene>
    <name evidence="2" type="ORF">ZEAMMB73_Zm00001d049776</name>
</gene>
<dbReference type="AlphaFoldDB" id="A0A1D6PY41"/>